<evidence type="ECO:0000313" key="2">
    <source>
        <dbReference type="EMBL" id="TDC95422.1"/>
    </source>
</evidence>
<proteinExistence type="predicted"/>
<dbReference type="InterPro" id="IPR037401">
    <property type="entry name" value="SnoaL-like"/>
</dbReference>
<comment type="caution">
    <text evidence="2">The sequence shown here is derived from an EMBL/GenBank/DDBJ whole genome shotgun (WGS) entry which is preliminary data.</text>
</comment>
<name>A0A4R4UZY0_9PSEU</name>
<dbReference type="RefSeq" id="WP_132619820.1">
    <property type="nucleotide sequence ID" value="NZ_SMKV01000004.1"/>
</dbReference>
<keyword evidence="3" id="KW-1185">Reference proteome</keyword>
<dbReference type="Proteomes" id="UP000294744">
    <property type="component" value="Unassembled WGS sequence"/>
</dbReference>
<protein>
    <submittedName>
        <fullName evidence="2">Nuclear transport factor 2 family protein</fullName>
    </submittedName>
</protein>
<evidence type="ECO:0000313" key="3">
    <source>
        <dbReference type="Proteomes" id="UP000294744"/>
    </source>
</evidence>
<organism evidence="2 3">
    <name type="scientific">Saccharopolyspora aridisoli</name>
    <dbReference type="NCBI Taxonomy" id="2530385"/>
    <lineage>
        <taxon>Bacteria</taxon>
        <taxon>Bacillati</taxon>
        <taxon>Actinomycetota</taxon>
        <taxon>Actinomycetes</taxon>
        <taxon>Pseudonocardiales</taxon>
        <taxon>Pseudonocardiaceae</taxon>
        <taxon>Saccharopolyspora</taxon>
    </lineage>
</organism>
<dbReference type="EMBL" id="SMKV01000004">
    <property type="protein sequence ID" value="TDC95422.1"/>
    <property type="molecule type" value="Genomic_DNA"/>
</dbReference>
<feature type="domain" description="SnoaL-like" evidence="1">
    <location>
        <begin position="14"/>
        <end position="109"/>
    </location>
</feature>
<dbReference type="InterPro" id="IPR032710">
    <property type="entry name" value="NTF2-like_dom_sf"/>
</dbReference>
<dbReference type="SUPFAM" id="SSF54427">
    <property type="entry name" value="NTF2-like"/>
    <property type="match status" value="1"/>
</dbReference>
<dbReference type="OrthoDB" id="5493262at2"/>
<dbReference type="Gene3D" id="3.10.450.50">
    <property type="match status" value="1"/>
</dbReference>
<accession>A0A4R4UZY0</accession>
<dbReference type="Pfam" id="PF12680">
    <property type="entry name" value="SnoaL_2"/>
    <property type="match status" value="1"/>
</dbReference>
<dbReference type="AlphaFoldDB" id="A0A4R4UZY0"/>
<reference evidence="2 3" key="1">
    <citation type="submission" date="2019-03" db="EMBL/GenBank/DDBJ databases">
        <title>Draft genome sequences of novel Actinobacteria.</title>
        <authorList>
            <person name="Sahin N."/>
            <person name="Ay H."/>
            <person name="Saygin H."/>
        </authorList>
    </citation>
    <scope>NUCLEOTIDE SEQUENCE [LARGE SCALE GENOMIC DNA]</scope>
    <source>
        <strain evidence="2 3">16K404</strain>
    </source>
</reference>
<gene>
    <name evidence="2" type="ORF">E1161_04370</name>
</gene>
<evidence type="ECO:0000259" key="1">
    <source>
        <dbReference type="Pfam" id="PF12680"/>
    </source>
</evidence>
<sequence>MDNDITTVLDEGLRLLEAKDFAGFRARCTVGASLWENDGNGEQTIDQRMAQFAEFAANVESLHYEVLRRFARDGEVLQQHVLHVLGADGSRNQVHAAVYFRFDGDLIDRIEEYGYQVPA</sequence>